<accession>I1S7V5</accession>
<accession>A0A098DWT4</accession>
<dbReference type="KEGG" id="fgr:FGSG_12930"/>
<protein>
    <submittedName>
        <fullName evidence="1">Chromosome 4, complete genome</fullName>
    </submittedName>
</protein>
<organism evidence="1 3">
    <name type="scientific">Gibberella zeae (strain ATCC MYA-4620 / CBS 123657 / FGSC 9075 / NRRL 31084 / PH-1)</name>
    <name type="common">Wheat head blight fungus</name>
    <name type="synonym">Fusarium graminearum</name>
    <dbReference type="NCBI Taxonomy" id="229533"/>
    <lineage>
        <taxon>Eukaryota</taxon>
        <taxon>Fungi</taxon>
        <taxon>Dikarya</taxon>
        <taxon>Ascomycota</taxon>
        <taxon>Pezizomycotina</taxon>
        <taxon>Sordariomycetes</taxon>
        <taxon>Hypocreomycetidae</taxon>
        <taxon>Hypocreales</taxon>
        <taxon>Nectriaceae</taxon>
        <taxon>Fusarium</taxon>
    </lineage>
</organism>
<dbReference type="VEuPathDB" id="FungiDB:FGRAMPH1_01G22403"/>
<reference evidence="2 3" key="2">
    <citation type="journal article" date="2010" name="Nature">
        <title>Comparative genomics reveals mobile pathogenicity chromosomes in Fusarium.</title>
        <authorList>
            <person name="Ma L.J."/>
            <person name="van der Does H.C."/>
            <person name="Borkovich K.A."/>
            <person name="Coleman J.J."/>
            <person name="Daboussi M.J."/>
            <person name="Di Pietro A."/>
            <person name="Dufresne M."/>
            <person name="Freitag M."/>
            <person name="Grabherr M."/>
            <person name="Henrissat B."/>
            <person name="Houterman P.M."/>
            <person name="Kang S."/>
            <person name="Shim W.B."/>
            <person name="Woloshuk C."/>
            <person name="Xie X."/>
            <person name="Xu J.R."/>
            <person name="Antoniw J."/>
            <person name="Baker S.E."/>
            <person name="Bluhm B.H."/>
            <person name="Breakspear A."/>
            <person name="Brown D.W."/>
            <person name="Butchko R.A."/>
            <person name="Chapman S."/>
            <person name="Coulson R."/>
            <person name="Coutinho P.M."/>
            <person name="Danchin E.G."/>
            <person name="Diener A."/>
            <person name="Gale L.R."/>
            <person name="Gardiner D.M."/>
            <person name="Goff S."/>
            <person name="Hammond-Kosack K.E."/>
            <person name="Hilburn K."/>
            <person name="Hua-Van A."/>
            <person name="Jonkers W."/>
            <person name="Kazan K."/>
            <person name="Kodira C.D."/>
            <person name="Koehrsen M."/>
            <person name="Kumar L."/>
            <person name="Lee Y.H."/>
            <person name="Li L."/>
            <person name="Manners J.M."/>
            <person name="Miranda-Saavedra D."/>
            <person name="Mukherjee M."/>
            <person name="Park G."/>
            <person name="Park J."/>
            <person name="Park S.Y."/>
            <person name="Proctor R.H."/>
            <person name="Regev A."/>
            <person name="Ruiz-Roldan M.C."/>
            <person name="Sain D."/>
            <person name="Sakthikumar S."/>
            <person name="Sykes S."/>
            <person name="Schwartz D.C."/>
            <person name="Turgeon B.G."/>
            <person name="Wapinski I."/>
            <person name="Yoder O."/>
            <person name="Young S."/>
            <person name="Zeng Q."/>
            <person name="Zhou S."/>
            <person name="Galagan J."/>
            <person name="Cuomo C.A."/>
            <person name="Kistler H.C."/>
            <person name="Rep M."/>
        </authorList>
    </citation>
    <scope>GENOME REANNOTATION</scope>
    <source>
        <strain evidence="3">ATCC MYA-4620 / CBS 123657 / FGSC 9075 / NRRL 31084 / PH-1</strain>
        <strain evidence="2">PH-1 / ATCC MYA-4620 / FGSC 9075 / NRRL 31084</strain>
    </source>
</reference>
<dbReference type="AlphaFoldDB" id="I1S7V5"/>
<gene>
    <name evidence="1" type="ORF">FGRAMPH1_01T22403</name>
</gene>
<reference evidence="2" key="4">
    <citation type="submission" date="2017-01" db="UniProtKB">
        <authorList>
            <consortium name="EnsemblFungi"/>
        </authorList>
    </citation>
    <scope>IDENTIFICATION</scope>
    <source>
        <strain evidence="2">PH-1 / ATCC MYA-4620 / FGSC 9075 / NRRL 31084</strain>
    </source>
</reference>
<dbReference type="EMBL" id="HG970335">
    <property type="protein sequence ID" value="CEF85804.1"/>
    <property type="molecule type" value="Genomic_DNA"/>
</dbReference>
<proteinExistence type="predicted"/>
<reference evidence="2 3" key="1">
    <citation type="journal article" date="2007" name="Science">
        <title>The Fusarium graminearum genome reveals a link between localized polymorphism and pathogen specialization.</title>
        <authorList>
            <person name="Cuomo C.A."/>
            <person name="Gueldener U."/>
            <person name="Xu J.-R."/>
            <person name="Trail F."/>
            <person name="Turgeon B.G."/>
            <person name="Di Pietro A."/>
            <person name="Walton J.D."/>
            <person name="Ma L.-J."/>
            <person name="Baker S.E."/>
            <person name="Rep M."/>
            <person name="Adam G."/>
            <person name="Antoniw J."/>
            <person name="Baldwin T."/>
            <person name="Calvo S.E."/>
            <person name="Chang Y.-L."/>
            <person name="DeCaprio D."/>
            <person name="Gale L.R."/>
            <person name="Gnerre S."/>
            <person name="Goswami R.S."/>
            <person name="Hammond-Kosack K."/>
            <person name="Harris L.J."/>
            <person name="Hilburn K."/>
            <person name="Kennell J.C."/>
            <person name="Kroken S."/>
            <person name="Magnuson J.K."/>
            <person name="Mannhaupt G."/>
            <person name="Mauceli E.W."/>
            <person name="Mewes H.-W."/>
            <person name="Mitterbauer R."/>
            <person name="Muehlbauer G."/>
            <person name="Muensterkoetter M."/>
            <person name="Nelson D."/>
            <person name="O'Donnell K."/>
            <person name="Ouellet T."/>
            <person name="Qi W."/>
            <person name="Quesneville H."/>
            <person name="Roncero M.I.G."/>
            <person name="Seong K.-Y."/>
            <person name="Tetko I.V."/>
            <person name="Urban M."/>
            <person name="Waalwijk C."/>
            <person name="Ward T.J."/>
            <person name="Yao J."/>
            <person name="Birren B.W."/>
            <person name="Kistler H.C."/>
        </authorList>
    </citation>
    <scope>NUCLEOTIDE SEQUENCE [LARGE SCALE GENOMIC DNA]</scope>
    <source>
        <strain evidence="3">ATCC MYA-4620 / CBS 123657 / FGSC 9075 / NRRL 31084 / PH-1</strain>
        <strain evidence="2">PH-1 / ATCC MYA-4620 / FGSC 9075 / NRRL 31084</strain>
    </source>
</reference>
<dbReference type="EnsemblFungi" id="CEF85804">
    <property type="protein sequence ID" value="CEF85804"/>
    <property type="gene ID" value="FGRRES_12930"/>
</dbReference>
<name>I1S7V5_GIBZE</name>
<dbReference type="InParanoid" id="I1S7V5"/>
<dbReference type="RefSeq" id="XP_011326092.1">
    <property type="nucleotide sequence ID" value="XM_011327790.1"/>
</dbReference>
<evidence type="ECO:0000313" key="2">
    <source>
        <dbReference type="EnsemblFungi" id="CEF85804"/>
    </source>
</evidence>
<reference evidence="1 3" key="3">
    <citation type="journal article" date="2015" name="BMC Genomics">
        <title>The completed genome sequence of the pathogenic ascomycete fungus Fusarium graminearum.</title>
        <authorList>
            <person name="King R."/>
            <person name="Urban M."/>
            <person name="Hammond-Kosack M.C."/>
            <person name="Hassani-Pak K."/>
            <person name="Hammond-Kosack K.E."/>
        </authorList>
    </citation>
    <scope>NUCLEOTIDE SEQUENCE [LARGE SCALE GENOMIC DNA]</scope>
    <source>
        <strain evidence="3">ATCC MYA-4620 / CBS 123657 / FGSC 9075 / NRRL 31084 / PH-1</strain>
        <strain evidence="1">PH-1</strain>
    </source>
</reference>
<evidence type="ECO:0000313" key="3">
    <source>
        <dbReference type="Proteomes" id="UP000070720"/>
    </source>
</evidence>
<dbReference type="HOGENOM" id="CLU_2210305_0_0_1"/>
<sequence length="107" mass="12203">MGQDLSTLRDMSIQLVSHCLSCVKSLSDIDRSEENMYYTRVFAVEDPAKWVIISIPFAIFCGSQRYYSQPELHLPLCYSVSKNLSGRSLQQLCLKSVEYFHNACIAN</sequence>
<dbReference type="Proteomes" id="UP000070720">
    <property type="component" value="Chromosome 4"/>
</dbReference>
<keyword evidence="3" id="KW-1185">Reference proteome</keyword>
<evidence type="ECO:0000313" key="1">
    <source>
        <dbReference type="EMBL" id="CEF85804.1"/>
    </source>
</evidence>